<keyword evidence="2" id="KW-1185">Reference proteome</keyword>
<sequence length="42" mass="4686">NRITTPSASTSDASSTTSAEIHSYFFNIQDPFKVTDEEFNDN</sequence>
<comment type="caution">
    <text evidence="1">The sequence shown here is derived from an EMBL/GenBank/DDBJ whole genome shotgun (WGS) entry which is preliminary data.</text>
</comment>
<protein>
    <submittedName>
        <fullName evidence="1">17506_t:CDS:1</fullName>
    </submittedName>
</protein>
<dbReference type="Proteomes" id="UP000789920">
    <property type="component" value="Unassembled WGS sequence"/>
</dbReference>
<dbReference type="EMBL" id="CAJVQC010090393">
    <property type="protein sequence ID" value="CAG8825347.1"/>
    <property type="molecule type" value="Genomic_DNA"/>
</dbReference>
<name>A0ACA9S3H7_9GLOM</name>
<feature type="non-terminal residue" evidence="1">
    <location>
        <position position="42"/>
    </location>
</feature>
<evidence type="ECO:0000313" key="1">
    <source>
        <dbReference type="EMBL" id="CAG8825347.1"/>
    </source>
</evidence>
<accession>A0ACA9S3H7</accession>
<reference evidence="1" key="1">
    <citation type="submission" date="2021-06" db="EMBL/GenBank/DDBJ databases">
        <authorList>
            <person name="Kallberg Y."/>
            <person name="Tangrot J."/>
            <person name="Rosling A."/>
        </authorList>
    </citation>
    <scope>NUCLEOTIDE SEQUENCE</scope>
    <source>
        <strain evidence="1">MA461A</strain>
    </source>
</reference>
<evidence type="ECO:0000313" key="2">
    <source>
        <dbReference type="Proteomes" id="UP000789920"/>
    </source>
</evidence>
<organism evidence="1 2">
    <name type="scientific">Racocetra persica</name>
    <dbReference type="NCBI Taxonomy" id="160502"/>
    <lineage>
        <taxon>Eukaryota</taxon>
        <taxon>Fungi</taxon>
        <taxon>Fungi incertae sedis</taxon>
        <taxon>Mucoromycota</taxon>
        <taxon>Glomeromycotina</taxon>
        <taxon>Glomeromycetes</taxon>
        <taxon>Diversisporales</taxon>
        <taxon>Gigasporaceae</taxon>
        <taxon>Racocetra</taxon>
    </lineage>
</organism>
<feature type="non-terminal residue" evidence="1">
    <location>
        <position position="1"/>
    </location>
</feature>
<gene>
    <name evidence="1" type="ORF">RPERSI_LOCUS26464</name>
</gene>
<proteinExistence type="predicted"/>